<evidence type="ECO:0000313" key="2">
    <source>
        <dbReference type="EMBL" id="KAH8987828.1"/>
    </source>
</evidence>
<feature type="compositionally biased region" description="Low complexity" evidence="1">
    <location>
        <begin position="105"/>
        <end position="123"/>
    </location>
</feature>
<dbReference type="EMBL" id="JAKELL010000045">
    <property type="protein sequence ID" value="KAH8987828.1"/>
    <property type="molecule type" value="Genomic_DNA"/>
</dbReference>
<gene>
    <name evidence="2" type="ORF">EDB92DRAFT_1874323</name>
</gene>
<comment type="caution">
    <text evidence="2">The sequence shown here is derived from an EMBL/GenBank/DDBJ whole genome shotgun (WGS) entry which is preliminary data.</text>
</comment>
<dbReference type="AlphaFoldDB" id="A0AAD4QBU7"/>
<keyword evidence="3" id="KW-1185">Reference proteome</keyword>
<sequence>MATRAFVVFRDEPSKPLSTAVKTDVSLSPSSLLIQPTILVLSPGTPLTTAEKENLHPSTGTRSGVIADPQSKKRKNSVLATKLHIPPTIKKQRDSALDGRKRKTASTSSSKGSKITTSGASELPKVEEVVEPEPCSQSKVTQAEVDSRCYDLTVSPLADVSHAFDQVSLSPVEPRLDNPRVLAPKPAAAAPKKADIAGEEALFSTPERKQIYAAFTFTSPSPSSKRFATPHLDIFGDIRFDP</sequence>
<proteinExistence type="predicted"/>
<feature type="region of interest" description="Disordered" evidence="1">
    <location>
        <begin position="49"/>
        <end position="138"/>
    </location>
</feature>
<evidence type="ECO:0000256" key="1">
    <source>
        <dbReference type="SAM" id="MobiDB-lite"/>
    </source>
</evidence>
<name>A0AAD4QBU7_9AGAM</name>
<reference evidence="2" key="1">
    <citation type="submission" date="2022-01" db="EMBL/GenBank/DDBJ databases">
        <title>Comparative genomics reveals a dynamic genome evolution in the ectomycorrhizal milk-cap (Lactarius) mushrooms.</title>
        <authorList>
            <consortium name="DOE Joint Genome Institute"/>
            <person name="Lebreton A."/>
            <person name="Tang N."/>
            <person name="Kuo A."/>
            <person name="LaButti K."/>
            <person name="Drula E."/>
            <person name="Barry K."/>
            <person name="Clum A."/>
            <person name="Lipzen A."/>
            <person name="Mousain D."/>
            <person name="Ng V."/>
            <person name="Wang R."/>
            <person name="Wang X."/>
            <person name="Dai Y."/>
            <person name="Henrissat B."/>
            <person name="Grigoriev I.V."/>
            <person name="Guerin-Laguette A."/>
            <person name="Yu F."/>
            <person name="Martin F.M."/>
        </authorList>
    </citation>
    <scope>NUCLEOTIDE SEQUENCE</scope>
    <source>
        <strain evidence="2">QP</strain>
    </source>
</reference>
<evidence type="ECO:0000313" key="3">
    <source>
        <dbReference type="Proteomes" id="UP001201163"/>
    </source>
</evidence>
<organism evidence="2 3">
    <name type="scientific">Lactarius akahatsu</name>
    <dbReference type="NCBI Taxonomy" id="416441"/>
    <lineage>
        <taxon>Eukaryota</taxon>
        <taxon>Fungi</taxon>
        <taxon>Dikarya</taxon>
        <taxon>Basidiomycota</taxon>
        <taxon>Agaricomycotina</taxon>
        <taxon>Agaricomycetes</taxon>
        <taxon>Russulales</taxon>
        <taxon>Russulaceae</taxon>
        <taxon>Lactarius</taxon>
    </lineage>
</organism>
<accession>A0AAD4QBU7</accession>
<dbReference type="Proteomes" id="UP001201163">
    <property type="component" value="Unassembled WGS sequence"/>
</dbReference>
<protein>
    <submittedName>
        <fullName evidence="2">Uncharacterized protein</fullName>
    </submittedName>
</protein>